<dbReference type="PANTHER" id="PTHR28533:SF1">
    <property type="entry name" value="PROTEIN PBN1"/>
    <property type="match status" value="1"/>
</dbReference>
<dbReference type="GO" id="GO:1990529">
    <property type="term" value="C:glycosylphosphatidylinositol-mannosyltransferase I complex"/>
    <property type="evidence" value="ECO:0007669"/>
    <property type="project" value="TreeGrafter"/>
</dbReference>
<evidence type="ECO:0000256" key="5">
    <source>
        <dbReference type="ARBA" id="ARBA00020410"/>
    </source>
</evidence>
<evidence type="ECO:0000256" key="1">
    <source>
        <dbReference type="ARBA" id="ARBA00004643"/>
    </source>
</evidence>
<evidence type="ECO:0000313" key="13">
    <source>
        <dbReference type="EMBL" id="PNY23460.1"/>
    </source>
</evidence>
<comment type="similarity">
    <text evidence="3">Belongs to the PIGX family.</text>
</comment>
<feature type="region of interest" description="Disordered" evidence="12">
    <location>
        <begin position="796"/>
        <end position="839"/>
    </location>
</feature>
<feature type="region of interest" description="Disordered" evidence="12">
    <location>
        <begin position="643"/>
        <end position="739"/>
    </location>
</feature>
<comment type="subcellular location">
    <subcellularLocation>
        <location evidence="1">Endoplasmic reticulum membrane</location>
        <topology evidence="1">Single-pass type III membrane protein</topology>
    </subcellularLocation>
</comment>
<evidence type="ECO:0000256" key="8">
    <source>
        <dbReference type="ARBA" id="ARBA00022824"/>
    </source>
</evidence>
<dbReference type="Proteomes" id="UP000236621">
    <property type="component" value="Unassembled WGS sequence"/>
</dbReference>
<feature type="compositionally biased region" description="Pro residues" evidence="12">
    <location>
        <begin position="122"/>
        <end position="135"/>
    </location>
</feature>
<keyword evidence="6" id="KW-0337">GPI-anchor biosynthesis</keyword>
<dbReference type="GO" id="GO:0000030">
    <property type="term" value="F:mannosyltransferase activity"/>
    <property type="evidence" value="ECO:0007669"/>
    <property type="project" value="TreeGrafter"/>
</dbReference>
<evidence type="ECO:0000256" key="7">
    <source>
        <dbReference type="ARBA" id="ARBA00022692"/>
    </source>
</evidence>
<evidence type="ECO:0000256" key="10">
    <source>
        <dbReference type="ARBA" id="ARBA00023136"/>
    </source>
</evidence>
<feature type="compositionally biased region" description="Low complexity" evidence="12">
    <location>
        <begin position="815"/>
        <end position="825"/>
    </location>
</feature>
<evidence type="ECO:0000256" key="3">
    <source>
        <dbReference type="ARBA" id="ARBA00010345"/>
    </source>
</evidence>
<evidence type="ECO:0000256" key="4">
    <source>
        <dbReference type="ARBA" id="ARBA00019261"/>
    </source>
</evidence>
<feature type="region of interest" description="Disordered" evidence="12">
    <location>
        <begin position="18"/>
        <end position="100"/>
    </location>
</feature>
<dbReference type="GO" id="GO:0006506">
    <property type="term" value="P:GPI anchor biosynthetic process"/>
    <property type="evidence" value="ECO:0007669"/>
    <property type="project" value="UniProtKB-UniPathway"/>
</dbReference>
<comment type="pathway">
    <text evidence="2">Glycolipid biosynthesis; glycosylphosphatidylinositol-anchor biosynthesis.</text>
</comment>
<dbReference type="OrthoDB" id="2341546at2759"/>
<sequence>MHPGLRASLLSVPEAASAVAGPGGLKRKAAAVEACGVSGTARRRVSRTGGRSPGARPAPQPLRSAHRQPRHAQPGRPSHPSKTTPRRDAARQSAPPHGRAPTLLGRLYILICSRQGARSPSPFGPSPPAAEPPTPSATHRQPIGNASAAMRERVTFVHPPGAQLDPKALSIQQAGLLGPSVESAREDRLTVALHHLPPELAGLLQAYRDLHLRWSSPFKYDTLEPFSSRLSPGLHVFYAPSEDAAHDPARLCSFLQALGPLACTSAEAFTDADADRRGDGASSYFYQELEDLSAFVGSATRDVCPELDSICQSRMRSLHAAASLDISFNSAAQALKVTAFWPLRERAITVPGSSKRRTEVGILTKDAAPKLEPHEIGVSGVLSVLGEQKGPSPSLFAFPSRHRLSDASFSSEFLPPTGLHPTLRLRLSSNKPPVEDAGCVPHAYLTLPKTIFADRYQFDDELFLASKNLTRSRYTSLPVDLEAPAYTTKTWGSSLLLELAPPMSEGSQAWTAEVPLHLRYLEPSAAGYVPIEVPYPVASPGLRWTVQPANVLLACQSAARDWTPDHELRVSAGAEGGGGRMDRIGDNSRGESGLRVGAVEAVVCVHGLGDWKHQRQGVGAEAADILKHIEGLESRCVSFRVAQGPRWTPPGSRPSASAPDGPHAPAIRVLPRRRLPTLGPSITPAAQGDDMSQDGADATVGGRRAHSGVDAAQRPRRPDTTQRGVRQLPQLQGEGISRRRRVTVLTGRARGSKLEQLEQELSSIKQVVNPGANGLAAWTPPSPHATFSALPEQTPAAGVGLRRPPPDVPTPRSGPPTGSSFGPSHHGSERPAKTGPAESRVLGSHVVSGEDVDWYFGKFLQCYHPFIPILRKRDPDECYEASPTLFWVVLYVACRRYPRDRTIFSALIDHVGREVWLMVSAPAMNLEAIHALLFLCTWPLPNIRFVTDPSSKFAAIAMDSAKLLGCHNGRGSHPHFTVGLLQHFHATDEESSATWLACCLLAQRTASSIGISPPSIQLNDMGPKRALESHVWTDLLAMYEAQRFLNRFHTAMAAQISANGGVPDAVVAIWETEFESVRPLLVRYDTDISRFCLLAAQLEIQVHYFIAPPQSAPWPSLRSYAVRAFNTSRALIGLGLDLEARSQFLAHAPHWVLRSNIDAAAVVVAVLHSSAAPDGVNPRDADVLVEQACSTLLRCSVRDTDLPHRGCIIIETFWSVRNLVPLIGAAPSAWPDRLGAGVTYWCLEKFKFGLQAAQSSTDRVNKALDLLQPARTTAAPGGATAAASAAATRHEQVANPGSDPFQEVDWSMFMDGLGWGGDDAVLSGLP</sequence>
<accession>A0A2K3Q7D1</accession>
<dbReference type="Pfam" id="PF08320">
    <property type="entry name" value="PIG-X"/>
    <property type="match status" value="1"/>
</dbReference>
<keyword evidence="9" id="KW-1133">Transmembrane helix</keyword>
<evidence type="ECO:0000256" key="12">
    <source>
        <dbReference type="SAM" id="MobiDB-lite"/>
    </source>
</evidence>
<dbReference type="SMART" id="SM00780">
    <property type="entry name" value="PIG-X"/>
    <property type="match status" value="1"/>
</dbReference>
<dbReference type="PANTHER" id="PTHR28533">
    <property type="entry name" value="PROTEIN PBN1"/>
    <property type="match status" value="1"/>
</dbReference>
<keyword evidence="11" id="KW-0325">Glycoprotein</keyword>
<keyword evidence="8" id="KW-0256">Endoplasmic reticulum</keyword>
<dbReference type="CDD" id="cd12148">
    <property type="entry name" value="fungal_TF_MHR"/>
    <property type="match status" value="1"/>
</dbReference>
<gene>
    <name evidence="13" type="ORF">TCAP_06602</name>
</gene>
<keyword evidence="10" id="KW-0472">Membrane</keyword>
<comment type="caution">
    <text evidence="13">The sequence shown here is derived from an EMBL/GenBank/DDBJ whole genome shotgun (WGS) entry which is preliminary data.</text>
</comment>
<dbReference type="InterPro" id="IPR013233">
    <property type="entry name" value="PIG-X/PBN1"/>
</dbReference>
<protein>
    <recommendedName>
        <fullName evidence="5">Protein PBN1</fullName>
    </recommendedName>
    <alternativeName>
        <fullName evidence="4">Protein pbn1</fullName>
    </alternativeName>
</protein>
<proteinExistence type="inferred from homology"/>
<keyword evidence="7" id="KW-0812">Transmembrane</keyword>
<evidence type="ECO:0000256" key="9">
    <source>
        <dbReference type="ARBA" id="ARBA00022989"/>
    </source>
</evidence>
<feature type="region of interest" description="Disordered" evidence="12">
    <location>
        <begin position="116"/>
        <end position="142"/>
    </location>
</feature>
<evidence type="ECO:0000313" key="14">
    <source>
        <dbReference type="Proteomes" id="UP000236621"/>
    </source>
</evidence>
<dbReference type="STRING" id="45235.A0A2K3Q7D1"/>
<keyword evidence="14" id="KW-1185">Reference proteome</keyword>
<dbReference type="GO" id="GO:0005789">
    <property type="term" value="C:endoplasmic reticulum membrane"/>
    <property type="evidence" value="ECO:0007669"/>
    <property type="project" value="UniProtKB-SubCell"/>
</dbReference>
<dbReference type="UniPathway" id="UPA00196"/>
<name>A0A2K3Q7D1_9HYPO</name>
<organism evidence="13 14">
    <name type="scientific">Tolypocladium capitatum</name>
    <dbReference type="NCBI Taxonomy" id="45235"/>
    <lineage>
        <taxon>Eukaryota</taxon>
        <taxon>Fungi</taxon>
        <taxon>Dikarya</taxon>
        <taxon>Ascomycota</taxon>
        <taxon>Pezizomycotina</taxon>
        <taxon>Sordariomycetes</taxon>
        <taxon>Hypocreomycetidae</taxon>
        <taxon>Hypocreales</taxon>
        <taxon>Ophiocordycipitaceae</taxon>
        <taxon>Tolypocladium</taxon>
    </lineage>
</organism>
<evidence type="ECO:0000256" key="2">
    <source>
        <dbReference type="ARBA" id="ARBA00004687"/>
    </source>
</evidence>
<evidence type="ECO:0000256" key="11">
    <source>
        <dbReference type="ARBA" id="ARBA00023180"/>
    </source>
</evidence>
<evidence type="ECO:0000256" key="6">
    <source>
        <dbReference type="ARBA" id="ARBA00022502"/>
    </source>
</evidence>
<dbReference type="InterPro" id="IPR042322">
    <property type="entry name" value="Pbn1"/>
</dbReference>
<reference evidence="13 14" key="1">
    <citation type="submission" date="2017-08" db="EMBL/GenBank/DDBJ databases">
        <title>Harnessing the power of phylogenomics to disentangle the directionality and signatures of interkingdom host jumping in the parasitic fungal genus Tolypocladium.</title>
        <authorList>
            <person name="Quandt C.A."/>
            <person name="Patterson W."/>
            <person name="Spatafora J.W."/>
        </authorList>
    </citation>
    <scope>NUCLEOTIDE SEQUENCE [LARGE SCALE GENOMIC DNA]</scope>
    <source>
        <strain evidence="13 14">CBS 113982</strain>
    </source>
</reference>
<dbReference type="EMBL" id="NRSZ01001092">
    <property type="protein sequence ID" value="PNY23460.1"/>
    <property type="molecule type" value="Genomic_DNA"/>
</dbReference>